<evidence type="ECO:0000256" key="1">
    <source>
        <dbReference type="ARBA" id="ARBA00010641"/>
    </source>
</evidence>
<evidence type="ECO:0000313" key="9">
    <source>
        <dbReference type="Proteomes" id="UP001163821"/>
    </source>
</evidence>
<dbReference type="InterPro" id="IPR007627">
    <property type="entry name" value="RNA_pol_sigma70_r2"/>
</dbReference>
<dbReference type="RefSeq" id="WP_282590574.1">
    <property type="nucleotide sequence ID" value="NZ_JAPAAF010000004.1"/>
</dbReference>
<evidence type="ECO:0000256" key="2">
    <source>
        <dbReference type="ARBA" id="ARBA00023015"/>
    </source>
</evidence>
<dbReference type="InterPro" id="IPR014284">
    <property type="entry name" value="RNA_pol_sigma-70_dom"/>
</dbReference>
<dbReference type="GO" id="GO:0016987">
    <property type="term" value="F:sigma factor activity"/>
    <property type="evidence" value="ECO:0007669"/>
    <property type="project" value="UniProtKB-KW"/>
</dbReference>
<feature type="domain" description="RNA polymerase sigma factor 70 region 4 type 2" evidence="7">
    <location>
        <begin position="132"/>
        <end position="171"/>
    </location>
</feature>
<feature type="domain" description="RNA polymerase sigma-70 region 2" evidence="6">
    <location>
        <begin position="27"/>
        <end position="95"/>
    </location>
</feature>
<keyword evidence="2" id="KW-0805">Transcription regulation</keyword>
<keyword evidence="4" id="KW-0238">DNA-binding</keyword>
<reference evidence="8" key="1">
    <citation type="submission" date="2022-10" db="EMBL/GenBank/DDBJ databases">
        <title>Gaoshiqiia sediminis gen. nov., sp. nov., isolated from coastal sediment.</title>
        <authorList>
            <person name="Yu W.X."/>
            <person name="Mu D.S."/>
            <person name="Du J.Z."/>
            <person name="Liang Y.Q."/>
        </authorList>
    </citation>
    <scope>NUCLEOTIDE SEQUENCE</scope>
    <source>
        <strain evidence="8">A06</strain>
    </source>
</reference>
<dbReference type="InterPro" id="IPR013325">
    <property type="entry name" value="RNA_pol_sigma_r2"/>
</dbReference>
<dbReference type="SUPFAM" id="SSF88946">
    <property type="entry name" value="Sigma2 domain of RNA polymerase sigma factors"/>
    <property type="match status" value="1"/>
</dbReference>
<dbReference type="GO" id="GO:0006352">
    <property type="term" value="P:DNA-templated transcription initiation"/>
    <property type="evidence" value="ECO:0007669"/>
    <property type="project" value="InterPro"/>
</dbReference>
<dbReference type="Pfam" id="PF08281">
    <property type="entry name" value="Sigma70_r4_2"/>
    <property type="match status" value="1"/>
</dbReference>
<dbReference type="InterPro" id="IPR013249">
    <property type="entry name" value="RNA_pol_sigma70_r4_t2"/>
</dbReference>
<keyword evidence="5" id="KW-0804">Transcription</keyword>
<dbReference type="CDD" id="cd06171">
    <property type="entry name" value="Sigma70_r4"/>
    <property type="match status" value="1"/>
</dbReference>
<comment type="similarity">
    <text evidence="1">Belongs to the sigma-70 factor family. ECF subfamily.</text>
</comment>
<accession>A0AA41Y509</accession>
<dbReference type="Pfam" id="PF04542">
    <property type="entry name" value="Sigma70_r2"/>
    <property type="match status" value="1"/>
</dbReference>
<dbReference type="Gene3D" id="1.10.10.10">
    <property type="entry name" value="Winged helix-like DNA-binding domain superfamily/Winged helix DNA-binding domain"/>
    <property type="match status" value="1"/>
</dbReference>
<dbReference type="NCBIfam" id="TIGR02937">
    <property type="entry name" value="sigma70-ECF"/>
    <property type="match status" value="1"/>
</dbReference>
<proteinExistence type="inferred from homology"/>
<dbReference type="InterPro" id="IPR013324">
    <property type="entry name" value="RNA_pol_sigma_r3/r4-like"/>
</dbReference>
<dbReference type="EMBL" id="JAPAAF010000004">
    <property type="protein sequence ID" value="MCW0481965.1"/>
    <property type="molecule type" value="Genomic_DNA"/>
</dbReference>
<sequence length="197" mass="23187">MFSTITSDDNLLVQQFINGDQSAIETLVGRHQHRVFTYIVLIVKNQQLAEDIFQDTFIKVIRSLKTGKYTENGKFVSWVLRIAHNLIIDHFRKEKLQNTTSNEDSEYDLFNSPRFSDENIEDQLVFEQIRSDIRRLIDELPDDQRQVIIMRHYLGLSFKEIAERTDVSINTALGRMRYALINLRKIIEKNNLILTKI</sequence>
<dbReference type="SUPFAM" id="SSF88659">
    <property type="entry name" value="Sigma3 and sigma4 domains of RNA polymerase sigma factors"/>
    <property type="match status" value="1"/>
</dbReference>
<dbReference type="GO" id="GO:0003677">
    <property type="term" value="F:DNA binding"/>
    <property type="evidence" value="ECO:0007669"/>
    <property type="project" value="UniProtKB-KW"/>
</dbReference>
<evidence type="ECO:0000259" key="7">
    <source>
        <dbReference type="Pfam" id="PF08281"/>
    </source>
</evidence>
<protein>
    <submittedName>
        <fullName evidence="8">Sigma-70 family RNA polymerase sigma factor</fullName>
    </submittedName>
</protein>
<evidence type="ECO:0000259" key="6">
    <source>
        <dbReference type="Pfam" id="PF04542"/>
    </source>
</evidence>
<evidence type="ECO:0000256" key="3">
    <source>
        <dbReference type="ARBA" id="ARBA00023082"/>
    </source>
</evidence>
<gene>
    <name evidence="8" type="ORF">N2K84_04425</name>
</gene>
<dbReference type="InterPro" id="IPR036388">
    <property type="entry name" value="WH-like_DNA-bd_sf"/>
</dbReference>
<evidence type="ECO:0000256" key="4">
    <source>
        <dbReference type="ARBA" id="ARBA00023125"/>
    </source>
</evidence>
<dbReference type="Proteomes" id="UP001163821">
    <property type="component" value="Unassembled WGS sequence"/>
</dbReference>
<organism evidence="8 9">
    <name type="scientific">Gaoshiqia sediminis</name>
    <dbReference type="NCBI Taxonomy" id="2986998"/>
    <lineage>
        <taxon>Bacteria</taxon>
        <taxon>Pseudomonadati</taxon>
        <taxon>Bacteroidota</taxon>
        <taxon>Bacteroidia</taxon>
        <taxon>Marinilabiliales</taxon>
        <taxon>Prolixibacteraceae</taxon>
        <taxon>Gaoshiqia</taxon>
    </lineage>
</organism>
<dbReference type="InterPro" id="IPR039425">
    <property type="entry name" value="RNA_pol_sigma-70-like"/>
</dbReference>
<keyword evidence="3" id="KW-0731">Sigma factor</keyword>
<dbReference type="PANTHER" id="PTHR43133:SF8">
    <property type="entry name" value="RNA POLYMERASE SIGMA FACTOR HI_1459-RELATED"/>
    <property type="match status" value="1"/>
</dbReference>
<evidence type="ECO:0000313" key="8">
    <source>
        <dbReference type="EMBL" id="MCW0481965.1"/>
    </source>
</evidence>
<dbReference type="PANTHER" id="PTHR43133">
    <property type="entry name" value="RNA POLYMERASE ECF-TYPE SIGMA FACTO"/>
    <property type="match status" value="1"/>
</dbReference>
<dbReference type="AlphaFoldDB" id="A0AA41Y509"/>
<keyword evidence="9" id="KW-1185">Reference proteome</keyword>
<dbReference type="Gene3D" id="1.10.1740.10">
    <property type="match status" value="1"/>
</dbReference>
<comment type="caution">
    <text evidence="8">The sequence shown here is derived from an EMBL/GenBank/DDBJ whole genome shotgun (WGS) entry which is preliminary data.</text>
</comment>
<evidence type="ECO:0000256" key="5">
    <source>
        <dbReference type="ARBA" id="ARBA00023163"/>
    </source>
</evidence>
<name>A0AA41Y509_9BACT</name>